<dbReference type="Pfam" id="PF16640">
    <property type="entry name" value="Big_3_5"/>
    <property type="match status" value="2"/>
</dbReference>
<dbReference type="Pfam" id="PF25021">
    <property type="entry name" value="TEN_NHL"/>
    <property type="match status" value="1"/>
</dbReference>
<dbReference type="Pfam" id="PF18676">
    <property type="entry name" value="MBG_2"/>
    <property type="match status" value="1"/>
</dbReference>
<comment type="caution">
    <text evidence="5">The sequence shown here is derived from an EMBL/GenBank/DDBJ whole genome shotgun (WGS) entry which is preliminary data.</text>
</comment>
<dbReference type="InterPro" id="IPR056822">
    <property type="entry name" value="TEN_NHL"/>
</dbReference>
<dbReference type="InterPro" id="IPR032109">
    <property type="entry name" value="Big_3_5"/>
</dbReference>
<organism evidence="5 6">
    <name type="scientific">Edaphobacter dinghuensis</name>
    <dbReference type="NCBI Taxonomy" id="1560005"/>
    <lineage>
        <taxon>Bacteria</taxon>
        <taxon>Pseudomonadati</taxon>
        <taxon>Acidobacteriota</taxon>
        <taxon>Terriglobia</taxon>
        <taxon>Terriglobales</taxon>
        <taxon>Acidobacteriaceae</taxon>
        <taxon>Edaphobacter</taxon>
    </lineage>
</organism>
<evidence type="ECO:0008006" key="7">
    <source>
        <dbReference type="Google" id="ProtNLM"/>
    </source>
</evidence>
<evidence type="ECO:0000259" key="4">
    <source>
        <dbReference type="Pfam" id="PF25021"/>
    </source>
</evidence>
<proteinExistence type="predicted"/>
<name>A0A917HQG7_9BACT</name>
<reference evidence="5" key="2">
    <citation type="submission" date="2020-09" db="EMBL/GenBank/DDBJ databases">
        <authorList>
            <person name="Sun Q."/>
            <person name="Zhou Y."/>
        </authorList>
    </citation>
    <scope>NUCLEOTIDE SEQUENCE</scope>
    <source>
        <strain evidence="5">CGMCC 1.12997</strain>
    </source>
</reference>
<dbReference type="Pfam" id="PF01436">
    <property type="entry name" value="NHL"/>
    <property type="match status" value="2"/>
</dbReference>
<gene>
    <name evidence="5" type="ORF">GCM10011585_32680</name>
</gene>
<feature type="domain" description="Teneurin NHL" evidence="4">
    <location>
        <begin position="94"/>
        <end position="179"/>
    </location>
</feature>
<keyword evidence="1" id="KW-0677">Repeat</keyword>
<reference evidence="5" key="1">
    <citation type="journal article" date="2014" name="Int. J. Syst. Evol. Microbiol.">
        <title>Complete genome sequence of Corynebacterium casei LMG S-19264T (=DSM 44701T), isolated from a smear-ripened cheese.</title>
        <authorList>
            <consortium name="US DOE Joint Genome Institute (JGI-PGF)"/>
            <person name="Walter F."/>
            <person name="Albersmeier A."/>
            <person name="Kalinowski J."/>
            <person name="Ruckert C."/>
        </authorList>
    </citation>
    <scope>NUCLEOTIDE SEQUENCE</scope>
    <source>
        <strain evidence="5">CGMCC 1.12997</strain>
    </source>
</reference>
<dbReference type="EMBL" id="BMGT01000003">
    <property type="protein sequence ID" value="GGG86223.1"/>
    <property type="molecule type" value="Genomic_DNA"/>
</dbReference>
<evidence type="ECO:0000259" key="2">
    <source>
        <dbReference type="Pfam" id="PF16640"/>
    </source>
</evidence>
<feature type="domain" description="Bacterial Ig-like" evidence="2">
    <location>
        <begin position="374"/>
        <end position="457"/>
    </location>
</feature>
<dbReference type="PANTHER" id="PTHR46388:SF2">
    <property type="entry name" value="NHL REPEAT-CONTAINING PROTEIN 2"/>
    <property type="match status" value="1"/>
</dbReference>
<feature type="domain" description="Bacterial Ig-like" evidence="2">
    <location>
        <begin position="549"/>
        <end position="630"/>
    </location>
</feature>
<evidence type="ECO:0000259" key="3">
    <source>
        <dbReference type="Pfam" id="PF18676"/>
    </source>
</evidence>
<dbReference type="InterPro" id="IPR001258">
    <property type="entry name" value="NHL_repeat"/>
</dbReference>
<accession>A0A917HQG7</accession>
<protein>
    <recommendedName>
        <fullName evidence="7">NHL repeat-containing protein</fullName>
    </recommendedName>
</protein>
<evidence type="ECO:0000256" key="1">
    <source>
        <dbReference type="ARBA" id="ARBA00022737"/>
    </source>
</evidence>
<dbReference type="PANTHER" id="PTHR46388">
    <property type="entry name" value="NHL REPEAT-CONTAINING PROTEIN 2"/>
    <property type="match status" value="1"/>
</dbReference>
<dbReference type="AlphaFoldDB" id="A0A917HQG7"/>
<dbReference type="Gene3D" id="2.60.40.10">
    <property type="entry name" value="Immunoglobulins"/>
    <property type="match status" value="2"/>
</dbReference>
<sequence>MRQQSISQPSRRLPVLLWAMLLLFPLASFGLGQTRATAVPLILPSAVAYDAAGNLYIAETGNHVIRKVDTAGNITTIAGTGTQGFGGDGGPATAALLDSPQGLALGGSSLYIADTHNHRIRRLDLGTGTITTVAGTTAGFSGDNGPAVAAQLNLPTALALGTNNSLYIADTQNHRVRKVNLTTGTITTIAGNGRQGFSGDGGLAVSAAIDSPAGLAVDEEQNVYLADTHNHRVRRVDAATGLITTIAGSAAGFSGDNGPATAATLTLPHGLSIDGAGNIYLADTANHRIRRIDAVTGTMTTIAGNGTQNFSGDNNPATVANLDSPRAAEATDAGFVTLADTANQRVRQVDTQSPPEIHTIAGLSATAVSALTLTAPAAILYGSGELTATLASAAATGSITFTLLDPATANGATLETTPVAASTATFDTSALSVGSYSVLASYSGDEPSSQSQPLSFSIVPRPLVATPDPITLLYGQPIPTLTGTLSGDLPQDDANLTATFTAPVTTFAPVASYPITATLGGTAAKNYSFTAVPASVTIAPAPTIATLVPSATSVATGVPLTLTAAAVPTTAGSPTGTIMVKDGTATLFTATNPATYTTSTLAPGMHTLTTFYAGDRNFIASASNSLQITVVAAPPNAADFSFTSAGSASQTIPAGGTANFNFTMQIAGAALSSPITLAASGLPPLATASFNPAYLPPGATPASFTMTVSMPQTTTALDSSFEGPLMGLLLFPLAGLALRRRVRRSFASFVACAVIVSGLAFCCGCGDRMNTGGDSSTNPPTSYTITVTGTATTAAGGTIQRSTTVNLLVESAG</sequence>
<keyword evidence="6" id="KW-1185">Reference proteome</keyword>
<dbReference type="InterPro" id="IPR013783">
    <property type="entry name" value="Ig-like_fold"/>
</dbReference>
<dbReference type="Proteomes" id="UP000647241">
    <property type="component" value="Unassembled WGS sequence"/>
</dbReference>
<evidence type="ECO:0000313" key="6">
    <source>
        <dbReference type="Proteomes" id="UP000647241"/>
    </source>
</evidence>
<dbReference type="Gene3D" id="2.120.10.30">
    <property type="entry name" value="TolB, C-terminal domain"/>
    <property type="match status" value="3"/>
</dbReference>
<feature type="domain" description="MBG" evidence="3">
    <location>
        <begin position="464"/>
        <end position="536"/>
    </location>
</feature>
<dbReference type="SUPFAM" id="SSF101898">
    <property type="entry name" value="NHL repeat"/>
    <property type="match status" value="1"/>
</dbReference>
<dbReference type="RefSeq" id="WP_188555204.1">
    <property type="nucleotide sequence ID" value="NZ_BMGT01000003.1"/>
</dbReference>
<evidence type="ECO:0000313" key="5">
    <source>
        <dbReference type="EMBL" id="GGG86223.1"/>
    </source>
</evidence>
<dbReference type="InterPro" id="IPR011042">
    <property type="entry name" value="6-blade_b-propeller_TolB-like"/>
</dbReference>
<dbReference type="InterPro" id="IPR041286">
    <property type="entry name" value="MBG_2"/>
</dbReference>